<dbReference type="GeneID" id="8245095"/>
<dbReference type="KEGG" id="mis:MICPUN_108543"/>
<evidence type="ECO:0000313" key="3">
    <source>
        <dbReference type="Proteomes" id="UP000002009"/>
    </source>
</evidence>
<dbReference type="Gene3D" id="2.60.120.620">
    <property type="entry name" value="q2cbj1_9rhob like domain"/>
    <property type="match status" value="1"/>
</dbReference>
<accession>C1E9M7</accession>
<feature type="region of interest" description="Disordered" evidence="1">
    <location>
        <begin position="1"/>
        <end position="83"/>
    </location>
</feature>
<evidence type="ECO:0000313" key="2">
    <source>
        <dbReference type="EMBL" id="ACO64705.1"/>
    </source>
</evidence>
<dbReference type="Proteomes" id="UP000002009">
    <property type="component" value="Chromosome 7"/>
</dbReference>
<dbReference type="AlphaFoldDB" id="C1E9M7"/>
<organism evidence="2 3">
    <name type="scientific">Micromonas commoda (strain RCC299 / NOUM17 / CCMP2709)</name>
    <name type="common">Picoplanktonic green alga</name>
    <dbReference type="NCBI Taxonomy" id="296587"/>
    <lineage>
        <taxon>Eukaryota</taxon>
        <taxon>Viridiplantae</taxon>
        <taxon>Chlorophyta</taxon>
        <taxon>Mamiellophyceae</taxon>
        <taxon>Mamiellales</taxon>
        <taxon>Mamiellaceae</taxon>
        <taxon>Micromonas</taxon>
    </lineage>
</organism>
<dbReference type="OMA" id="CAYASKE"/>
<feature type="compositionally biased region" description="Low complexity" evidence="1">
    <location>
        <begin position="66"/>
        <end position="81"/>
    </location>
</feature>
<evidence type="ECO:0000256" key="1">
    <source>
        <dbReference type="SAM" id="MobiDB-lite"/>
    </source>
</evidence>
<evidence type="ECO:0008006" key="4">
    <source>
        <dbReference type="Google" id="ProtNLM"/>
    </source>
</evidence>
<name>C1E9M7_MICCC</name>
<proteinExistence type="predicted"/>
<dbReference type="OrthoDB" id="43521at2759"/>
<dbReference type="EMBL" id="CP001328">
    <property type="protein sequence ID" value="ACO64705.1"/>
    <property type="molecule type" value="Genomic_DNA"/>
</dbReference>
<gene>
    <name evidence="2" type="ORF">MICPUN_108543</name>
</gene>
<reference evidence="2 3" key="1">
    <citation type="journal article" date="2009" name="Science">
        <title>Green evolution and dynamic adaptations revealed by genomes of the marine picoeukaryotes Micromonas.</title>
        <authorList>
            <person name="Worden A.Z."/>
            <person name="Lee J.H."/>
            <person name="Mock T."/>
            <person name="Rouze P."/>
            <person name="Simmons M.P."/>
            <person name="Aerts A.L."/>
            <person name="Allen A.E."/>
            <person name="Cuvelier M.L."/>
            <person name="Derelle E."/>
            <person name="Everett M.V."/>
            <person name="Foulon E."/>
            <person name="Grimwood J."/>
            <person name="Gundlach H."/>
            <person name="Henrissat B."/>
            <person name="Napoli C."/>
            <person name="McDonald S.M."/>
            <person name="Parker M.S."/>
            <person name="Rombauts S."/>
            <person name="Salamov A."/>
            <person name="Von Dassow P."/>
            <person name="Badger J.H."/>
            <person name="Coutinho P.M."/>
            <person name="Demir E."/>
            <person name="Dubchak I."/>
            <person name="Gentemann C."/>
            <person name="Eikrem W."/>
            <person name="Gready J.E."/>
            <person name="John U."/>
            <person name="Lanier W."/>
            <person name="Lindquist E.A."/>
            <person name="Lucas S."/>
            <person name="Mayer K.F."/>
            <person name="Moreau H."/>
            <person name="Not F."/>
            <person name="Otillar R."/>
            <person name="Panaud O."/>
            <person name="Pangilinan J."/>
            <person name="Paulsen I."/>
            <person name="Piegu B."/>
            <person name="Poliakov A."/>
            <person name="Robbens S."/>
            <person name="Schmutz J."/>
            <person name="Toulza E."/>
            <person name="Wyss T."/>
            <person name="Zelensky A."/>
            <person name="Zhou K."/>
            <person name="Armbrust E.V."/>
            <person name="Bhattacharya D."/>
            <person name="Goodenough U.W."/>
            <person name="Van de Peer Y."/>
            <person name="Grigoriev I.V."/>
        </authorList>
    </citation>
    <scope>NUCLEOTIDE SEQUENCE [LARGE SCALE GENOMIC DNA]</scope>
    <source>
        <strain evidence="3">RCC299 / NOUM17</strain>
    </source>
</reference>
<sequence length="294" mass="31163">MSACARTGGSPGAARAARASAGPSPRCIVAPSRGRRAVPGGRRALPARRRASSAEDASIPSLAETSPSSPSSPSSSTRVPGVPVPSSPFFSPVTRSLDLDVDAPHADPNARVWYLPNFLDADAFAAVSAGCTKLRKRMKSDHSFATGRLSAVVPPTSEAYAAFCNARALRKLRDASGAEGLVLGDYPVEARLYRPGSSMAWHQDVVLYERPQVELIYTVVNDSDGRTEWVGSDGLVRGLAPPANSALVFEAGAAWHRVAAASEGTRTIVKALYVEDFAKTEAFAEVMEEAPWRR</sequence>
<dbReference type="RefSeq" id="XP_002503447.1">
    <property type="nucleotide sequence ID" value="XM_002503401.1"/>
</dbReference>
<keyword evidence="3" id="KW-1185">Reference proteome</keyword>
<protein>
    <recommendedName>
        <fullName evidence="4">Fe2OG dioxygenase domain-containing protein</fullName>
    </recommendedName>
</protein>
<dbReference type="InParanoid" id="C1E9M7"/>
<feature type="compositionally biased region" description="Low complexity" evidence="1">
    <location>
        <begin position="1"/>
        <end position="44"/>
    </location>
</feature>